<gene>
    <name evidence="2" type="ORF">BDZ90DRAFT_230974</name>
</gene>
<feature type="compositionally biased region" description="Low complexity" evidence="1">
    <location>
        <begin position="720"/>
        <end position="734"/>
    </location>
</feature>
<reference evidence="2 3" key="1">
    <citation type="journal article" date="2018" name="Mol. Biol. Evol.">
        <title>Broad Genomic Sampling Reveals a Smut Pathogenic Ancestry of the Fungal Clade Ustilaginomycotina.</title>
        <authorList>
            <person name="Kijpornyongpan T."/>
            <person name="Mondo S.J."/>
            <person name="Barry K."/>
            <person name="Sandor L."/>
            <person name="Lee J."/>
            <person name="Lipzen A."/>
            <person name="Pangilinan J."/>
            <person name="LaButti K."/>
            <person name="Hainaut M."/>
            <person name="Henrissat B."/>
            <person name="Grigoriev I.V."/>
            <person name="Spatafora J.W."/>
            <person name="Aime M.C."/>
        </authorList>
    </citation>
    <scope>NUCLEOTIDE SEQUENCE [LARGE SCALE GENOMIC DNA]</scope>
    <source>
        <strain evidence="2 3">MCA 5214</strain>
    </source>
</reference>
<name>A0A316UUJ2_9BASI</name>
<feature type="compositionally biased region" description="Acidic residues" evidence="1">
    <location>
        <begin position="786"/>
        <end position="801"/>
    </location>
</feature>
<evidence type="ECO:0000256" key="1">
    <source>
        <dbReference type="SAM" id="MobiDB-lite"/>
    </source>
</evidence>
<feature type="region of interest" description="Disordered" evidence="1">
    <location>
        <begin position="61"/>
        <end position="122"/>
    </location>
</feature>
<dbReference type="EMBL" id="KZ819664">
    <property type="protein sequence ID" value="PWN28976.1"/>
    <property type="molecule type" value="Genomic_DNA"/>
</dbReference>
<feature type="compositionally biased region" description="Polar residues" evidence="1">
    <location>
        <begin position="450"/>
        <end position="459"/>
    </location>
</feature>
<feature type="region of interest" description="Disordered" evidence="1">
    <location>
        <begin position="632"/>
        <end position="801"/>
    </location>
</feature>
<feature type="compositionally biased region" description="Low complexity" evidence="1">
    <location>
        <begin position="177"/>
        <end position="190"/>
    </location>
</feature>
<feature type="compositionally biased region" description="Polar residues" evidence="1">
    <location>
        <begin position="414"/>
        <end position="426"/>
    </location>
</feature>
<dbReference type="GeneID" id="37027495"/>
<feature type="compositionally biased region" description="Low complexity" evidence="1">
    <location>
        <begin position="73"/>
        <end position="82"/>
    </location>
</feature>
<protein>
    <submittedName>
        <fullName evidence="2">Uncharacterized protein</fullName>
    </submittedName>
</protein>
<feature type="region of interest" description="Disordered" evidence="1">
    <location>
        <begin position="412"/>
        <end position="593"/>
    </location>
</feature>
<feature type="compositionally biased region" description="Polar residues" evidence="1">
    <location>
        <begin position="102"/>
        <end position="113"/>
    </location>
</feature>
<feature type="region of interest" description="Disordered" evidence="1">
    <location>
        <begin position="155"/>
        <end position="243"/>
    </location>
</feature>
<evidence type="ECO:0000313" key="2">
    <source>
        <dbReference type="EMBL" id="PWN28976.1"/>
    </source>
</evidence>
<accession>A0A316UUJ2</accession>
<dbReference type="OrthoDB" id="3366724at2759"/>
<dbReference type="AlphaFoldDB" id="A0A316UUJ2"/>
<feature type="region of interest" description="Disordered" evidence="1">
    <location>
        <begin position="283"/>
        <end position="323"/>
    </location>
</feature>
<dbReference type="RefSeq" id="XP_025363588.1">
    <property type="nucleotide sequence ID" value="XM_025505672.1"/>
</dbReference>
<keyword evidence="3" id="KW-1185">Reference proteome</keyword>
<feature type="compositionally biased region" description="Low complexity" evidence="1">
    <location>
        <begin position="664"/>
        <end position="677"/>
    </location>
</feature>
<organism evidence="2 3">
    <name type="scientific">Jaminaea rosea</name>
    <dbReference type="NCBI Taxonomy" id="1569628"/>
    <lineage>
        <taxon>Eukaryota</taxon>
        <taxon>Fungi</taxon>
        <taxon>Dikarya</taxon>
        <taxon>Basidiomycota</taxon>
        <taxon>Ustilaginomycotina</taxon>
        <taxon>Exobasidiomycetes</taxon>
        <taxon>Microstromatales</taxon>
        <taxon>Microstromatales incertae sedis</taxon>
        <taxon>Jaminaea</taxon>
    </lineage>
</organism>
<feature type="compositionally biased region" description="Low complexity" evidence="1">
    <location>
        <begin position="533"/>
        <end position="545"/>
    </location>
</feature>
<feature type="compositionally biased region" description="Low complexity" evidence="1">
    <location>
        <begin position="460"/>
        <end position="478"/>
    </location>
</feature>
<proteinExistence type="predicted"/>
<sequence length="801" mass="83905">MIEGVARRTYGLATRTTQHRNDSPAVTPAEEFESWLPDEVCVACGAQAPSRQLYCSAECKESEESKQTQPPMSSSSTTTSSSAIGSPRDTNHDPLSPRSRPSMANLTSPSTSAKLDGPTDLRYHYPQSSPLLLAQRKASSAAAFDKALLAHRLRQAQGGNSSSDDQADAGMRRRGSSRSSSASSIASSSALLTDPSTPSPALGSAAVRKHRSAKARSSDLSTESSEDDDADLNASDFQLPPSVTPALNTAAVMMNRPNHEEQQQQQHRQQPASLAWERGYASPPHQMQHRTASASHHQQHGPPISSRNKVASMSFARRPSSTNLPAPVLYSPALSAKASRVSPLLQSDKARAIASGTAKPDVARTSTARRSFKKHAKMLSIAGANPADANLSRLSGDDETMTLCRGQSARLASCPQQEVRASQPAPSSSLSLGGSTSLGGGAARLVPGSGTMTSGVMNRSSSDPVPSRRPSSDAVSPATMQHEEGSQDGSSAGTKTLAASRNSQLASLRSPTPSELCGRPGCAGAFSNRPLESSSASSASPSVAPTAHRKPSLSSSFTDRSHLKIIAPSGSPRSLNSRRHRHTHSAQAGLSIHDHFSAMRSTLLMTPARTPRELPIASPRPAAAVASIAPSGMVSPSAGASHAGGRGRSKVRDSRSISRRSRSPPRAAARGRSQALAAEERERKQPRPTSPPIEAIKPRSQPIAIGRRPSGQAATLNKGSVSSSAATSSSASAAHDADVSTEDVSQGRGRGRSPTIERQKRNSGTKAPLNDLSHLQPAFKRSANDESGDPGFDDIELELGA</sequence>
<dbReference type="Proteomes" id="UP000245884">
    <property type="component" value="Unassembled WGS sequence"/>
</dbReference>
<feature type="compositionally biased region" description="Polar residues" evidence="1">
    <location>
        <begin position="487"/>
        <end position="513"/>
    </location>
</feature>
<feature type="region of interest" description="Disordered" evidence="1">
    <location>
        <begin position="1"/>
        <end position="30"/>
    </location>
</feature>
<evidence type="ECO:0000313" key="3">
    <source>
        <dbReference type="Proteomes" id="UP000245884"/>
    </source>
</evidence>